<accession>A0A2T2WYA7</accession>
<gene>
    <name evidence="2" type="ORF">C7B43_12190</name>
</gene>
<dbReference type="AlphaFoldDB" id="A0A2T2WYA7"/>
<organism evidence="2 3">
    <name type="scientific">Sulfobacillus benefaciens</name>
    <dbReference type="NCBI Taxonomy" id="453960"/>
    <lineage>
        <taxon>Bacteria</taxon>
        <taxon>Bacillati</taxon>
        <taxon>Bacillota</taxon>
        <taxon>Clostridia</taxon>
        <taxon>Eubacteriales</taxon>
        <taxon>Clostridiales Family XVII. Incertae Sedis</taxon>
        <taxon>Sulfobacillus</taxon>
    </lineage>
</organism>
<reference evidence="2 3" key="1">
    <citation type="journal article" date="2014" name="BMC Genomics">
        <title>Comparison of environmental and isolate Sulfobacillus genomes reveals diverse carbon, sulfur, nitrogen, and hydrogen metabolisms.</title>
        <authorList>
            <person name="Justice N.B."/>
            <person name="Norman A."/>
            <person name="Brown C.T."/>
            <person name="Singh A."/>
            <person name="Thomas B.C."/>
            <person name="Banfield J.F."/>
        </authorList>
    </citation>
    <scope>NUCLEOTIDE SEQUENCE [LARGE SCALE GENOMIC DNA]</scope>
    <source>
        <strain evidence="2">AMDSBA1</strain>
    </source>
</reference>
<evidence type="ECO:0000313" key="2">
    <source>
        <dbReference type="EMBL" id="PSR27212.1"/>
    </source>
</evidence>
<keyword evidence="1" id="KW-0472">Membrane</keyword>
<protein>
    <submittedName>
        <fullName evidence="2">Uncharacterized protein</fullName>
    </submittedName>
</protein>
<dbReference type="Proteomes" id="UP000242699">
    <property type="component" value="Unassembled WGS sequence"/>
</dbReference>
<dbReference type="EMBL" id="PXYT01000028">
    <property type="protein sequence ID" value="PSR27212.1"/>
    <property type="molecule type" value="Genomic_DNA"/>
</dbReference>
<evidence type="ECO:0000256" key="1">
    <source>
        <dbReference type="SAM" id="Phobius"/>
    </source>
</evidence>
<keyword evidence="1" id="KW-0812">Transmembrane</keyword>
<proteinExistence type="predicted"/>
<sequence>MKSLKLRSSAIWGMLVAGIVYAVLSLVPLMRPTPMVPVIKKSMAAGRYVGKGDINWVPLGSSQTKDWHPGYLRIGLRQGQMVLSGLLTVHQTQVKGVLVAIPVSTAVAHVGQEIHVLVISSSGHLWASSPVTVVSAPSPSGLTGSGGVPLVVAMPWNEAVTFEKLSIHGTVSVVGIRS</sequence>
<keyword evidence="1" id="KW-1133">Transmembrane helix</keyword>
<feature type="transmembrane region" description="Helical" evidence="1">
    <location>
        <begin position="12"/>
        <end position="30"/>
    </location>
</feature>
<name>A0A2T2WYA7_9FIRM</name>
<comment type="caution">
    <text evidence="2">The sequence shown here is derived from an EMBL/GenBank/DDBJ whole genome shotgun (WGS) entry which is preliminary data.</text>
</comment>
<evidence type="ECO:0000313" key="3">
    <source>
        <dbReference type="Proteomes" id="UP000242699"/>
    </source>
</evidence>